<accession>G2YQ50</accession>
<reference evidence="3" key="1">
    <citation type="journal article" date="2011" name="PLoS Genet.">
        <title>Genomic analysis of the necrotrophic fungal pathogens Sclerotinia sclerotiorum and Botrytis cinerea.</title>
        <authorList>
            <person name="Amselem J."/>
            <person name="Cuomo C.A."/>
            <person name="van Kan J.A."/>
            <person name="Viaud M."/>
            <person name="Benito E.P."/>
            <person name="Couloux A."/>
            <person name="Coutinho P.M."/>
            <person name="de Vries R.P."/>
            <person name="Dyer P.S."/>
            <person name="Fillinger S."/>
            <person name="Fournier E."/>
            <person name="Gout L."/>
            <person name="Hahn M."/>
            <person name="Kohn L."/>
            <person name="Lapalu N."/>
            <person name="Plummer K.M."/>
            <person name="Pradier J.M."/>
            <person name="Quevillon E."/>
            <person name="Sharon A."/>
            <person name="Simon A."/>
            <person name="ten Have A."/>
            <person name="Tudzynski B."/>
            <person name="Tudzynski P."/>
            <person name="Wincker P."/>
            <person name="Andrew M."/>
            <person name="Anthouard V."/>
            <person name="Beever R.E."/>
            <person name="Beffa R."/>
            <person name="Benoit I."/>
            <person name="Bouzid O."/>
            <person name="Brault B."/>
            <person name="Chen Z."/>
            <person name="Choquer M."/>
            <person name="Collemare J."/>
            <person name="Cotton P."/>
            <person name="Danchin E.G."/>
            <person name="Da Silva C."/>
            <person name="Gautier A."/>
            <person name="Giraud C."/>
            <person name="Giraud T."/>
            <person name="Gonzalez C."/>
            <person name="Grossetete S."/>
            <person name="Guldener U."/>
            <person name="Henrissat B."/>
            <person name="Howlett B.J."/>
            <person name="Kodira C."/>
            <person name="Kretschmer M."/>
            <person name="Lappartient A."/>
            <person name="Leroch M."/>
            <person name="Levis C."/>
            <person name="Mauceli E."/>
            <person name="Neuveglise C."/>
            <person name="Oeser B."/>
            <person name="Pearson M."/>
            <person name="Poulain J."/>
            <person name="Poussereau N."/>
            <person name="Quesneville H."/>
            <person name="Rascle C."/>
            <person name="Schumacher J."/>
            <person name="Segurens B."/>
            <person name="Sexton A."/>
            <person name="Silva E."/>
            <person name="Sirven C."/>
            <person name="Soanes D.M."/>
            <person name="Talbot N.J."/>
            <person name="Templeton M."/>
            <person name="Yandava C."/>
            <person name="Yarden O."/>
            <person name="Zeng Q."/>
            <person name="Rollins J.A."/>
            <person name="Lebrun M.H."/>
            <person name="Dickman M."/>
        </authorList>
    </citation>
    <scope>NUCLEOTIDE SEQUENCE [LARGE SCALE GENOMIC DNA]</scope>
    <source>
        <strain evidence="3">T4</strain>
    </source>
</reference>
<dbReference type="STRING" id="999810.G2YQ50"/>
<dbReference type="HOGENOM" id="CLU_3032125_0_0_1"/>
<gene>
    <name evidence="2" type="ORF">BofuT4_uP133020.1</name>
</gene>
<proteinExistence type="predicted"/>
<dbReference type="OrthoDB" id="5059218at2759"/>
<dbReference type="EMBL" id="FQ790348">
    <property type="protein sequence ID" value="CCD53748.1"/>
    <property type="molecule type" value="Genomic_DNA"/>
</dbReference>
<feature type="region of interest" description="Disordered" evidence="1">
    <location>
        <begin position="1"/>
        <end position="31"/>
    </location>
</feature>
<dbReference type="Proteomes" id="UP000008177">
    <property type="component" value="Unplaced contigs"/>
</dbReference>
<evidence type="ECO:0000313" key="2">
    <source>
        <dbReference type="EMBL" id="CCD53748.1"/>
    </source>
</evidence>
<evidence type="ECO:0000256" key="1">
    <source>
        <dbReference type="SAM" id="MobiDB-lite"/>
    </source>
</evidence>
<organism evidence="2 3">
    <name type="scientific">Botryotinia fuckeliana (strain T4)</name>
    <name type="common">Noble rot fungus</name>
    <name type="synonym">Botrytis cinerea</name>
    <dbReference type="NCBI Taxonomy" id="999810"/>
    <lineage>
        <taxon>Eukaryota</taxon>
        <taxon>Fungi</taxon>
        <taxon>Dikarya</taxon>
        <taxon>Ascomycota</taxon>
        <taxon>Pezizomycotina</taxon>
        <taxon>Leotiomycetes</taxon>
        <taxon>Helotiales</taxon>
        <taxon>Sclerotiniaceae</taxon>
        <taxon>Botrytis</taxon>
    </lineage>
</organism>
<sequence>MPPKDSMPLDTDESTHDTSTAPTTPDGSLTFSPMLQALSLDDGITFENSLRNPAT</sequence>
<protein>
    <submittedName>
        <fullName evidence="2">Uncharacterized protein</fullName>
    </submittedName>
</protein>
<evidence type="ECO:0000313" key="3">
    <source>
        <dbReference type="Proteomes" id="UP000008177"/>
    </source>
</evidence>
<feature type="compositionally biased region" description="Polar residues" evidence="1">
    <location>
        <begin position="17"/>
        <end position="31"/>
    </location>
</feature>
<name>G2YQ50_BOTF4</name>
<dbReference type="AlphaFoldDB" id="G2YQ50"/>
<dbReference type="InParanoid" id="G2YQ50"/>